<dbReference type="InterPro" id="IPR000504">
    <property type="entry name" value="RRM_dom"/>
</dbReference>
<evidence type="ECO:0000259" key="3">
    <source>
        <dbReference type="PROSITE" id="PS50102"/>
    </source>
</evidence>
<name>G0UL24_TRYCI</name>
<gene>
    <name evidence="4" type="ORF">TCIL3000_4_1640</name>
</gene>
<evidence type="ECO:0000256" key="2">
    <source>
        <dbReference type="SAM" id="MobiDB-lite"/>
    </source>
</evidence>
<dbReference type="SMART" id="SM00360">
    <property type="entry name" value="RRM"/>
    <property type="match status" value="1"/>
</dbReference>
<dbReference type="GO" id="GO:0003723">
    <property type="term" value="F:RNA binding"/>
    <property type="evidence" value="ECO:0007669"/>
    <property type="project" value="UniProtKB-UniRule"/>
</dbReference>
<feature type="domain" description="RRM" evidence="3">
    <location>
        <begin position="188"/>
        <end position="268"/>
    </location>
</feature>
<reference evidence="4" key="1">
    <citation type="journal article" date="2012" name="Proc. Natl. Acad. Sci. U.S.A.">
        <title>Antigenic diversity is generated by distinct evolutionary mechanisms in African trypanosome species.</title>
        <authorList>
            <person name="Jackson A.P."/>
            <person name="Berry A."/>
            <person name="Aslett M."/>
            <person name="Allison H.C."/>
            <person name="Burton P."/>
            <person name="Vavrova-Anderson J."/>
            <person name="Brown R."/>
            <person name="Browne H."/>
            <person name="Corton N."/>
            <person name="Hauser H."/>
            <person name="Gamble J."/>
            <person name="Gilderthorp R."/>
            <person name="Marcello L."/>
            <person name="McQuillan J."/>
            <person name="Otto T.D."/>
            <person name="Quail M.A."/>
            <person name="Sanders M.J."/>
            <person name="van Tonder A."/>
            <person name="Ginger M.L."/>
            <person name="Field M.C."/>
            <person name="Barry J.D."/>
            <person name="Hertz-Fowler C."/>
            <person name="Berriman M."/>
        </authorList>
    </citation>
    <scope>NUCLEOTIDE SEQUENCE</scope>
    <source>
        <strain evidence="4">IL3000</strain>
    </source>
</reference>
<feature type="compositionally biased region" description="Acidic residues" evidence="2">
    <location>
        <begin position="1"/>
        <end position="17"/>
    </location>
</feature>
<dbReference type="Pfam" id="PF00076">
    <property type="entry name" value="RRM_1"/>
    <property type="match status" value="1"/>
</dbReference>
<evidence type="ECO:0000256" key="1">
    <source>
        <dbReference type="PROSITE-ProRule" id="PRU00176"/>
    </source>
</evidence>
<feature type="region of interest" description="Disordered" evidence="2">
    <location>
        <begin position="1"/>
        <end position="40"/>
    </location>
</feature>
<feature type="compositionally biased region" description="Basic and acidic residues" evidence="2">
    <location>
        <begin position="164"/>
        <end position="186"/>
    </location>
</feature>
<proteinExistence type="predicted"/>
<dbReference type="PROSITE" id="PS50102">
    <property type="entry name" value="RRM"/>
    <property type="match status" value="1"/>
</dbReference>
<evidence type="ECO:0000313" key="4">
    <source>
        <dbReference type="EMBL" id="CCC90079.1"/>
    </source>
</evidence>
<dbReference type="EMBL" id="HE575317">
    <property type="protein sequence ID" value="CCC90079.1"/>
    <property type="molecule type" value="Genomic_DNA"/>
</dbReference>
<dbReference type="AlphaFoldDB" id="G0UL24"/>
<protein>
    <submittedName>
        <fullName evidence="4">Uncharacterized protein TCIL3000_4_1640</fullName>
    </submittedName>
</protein>
<dbReference type="SUPFAM" id="SSF54928">
    <property type="entry name" value="RNA-binding domain, RBD"/>
    <property type="match status" value="1"/>
</dbReference>
<dbReference type="InterPro" id="IPR035979">
    <property type="entry name" value="RBD_domain_sf"/>
</dbReference>
<dbReference type="InterPro" id="IPR012677">
    <property type="entry name" value="Nucleotide-bd_a/b_plait_sf"/>
</dbReference>
<dbReference type="Gene3D" id="3.30.70.330">
    <property type="match status" value="1"/>
</dbReference>
<feature type="region of interest" description="Disordered" evidence="2">
    <location>
        <begin position="148"/>
        <end position="186"/>
    </location>
</feature>
<accession>G0UL24</accession>
<keyword evidence="1" id="KW-0694">RNA-binding</keyword>
<organism evidence="4">
    <name type="scientific">Trypanosoma congolense (strain IL3000)</name>
    <dbReference type="NCBI Taxonomy" id="1068625"/>
    <lineage>
        <taxon>Eukaryota</taxon>
        <taxon>Discoba</taxon>
        <taxon>Euglenozoa</taxon>
        <taxon>Kinetoplastea</taxon>
        <taxon>Metakinetoplastina</taxon>
        <taxon>Trypanosomatida</taxon>
        <taxon>Trypanosomatidae</taxon>
        <taxon>Trypanosoma</taxon>
        <taxon>Nannomonas</taxon>
    </lineage>
</organism>
<sequence>MSTWADDMDPMSLEEEIMNSKSLPPQKEPTPAERKKKAAWDNAETVTETITDGENRRYEIVKKVLKYSVDRAATPVDVRARWKRFGKDTDLTNLQDLVSRDPPIVLELGEIDPFERAARDEVMRLMNDMERATVECKDPTLARYAKVKEDRDRAAMEENASPDQAKERTWASARVEKTSTQRREDSDRRLRITNISDDISREEMFNIFNTDEYRIEKLFLPTDSVTSNYRGFAFITFETPEQAERCLQRTKGVARFKNTVMRIVRALPEGESRRS</sequence>
<dbReference type="VEuPathDB" id="TriTrypDB:TcIL3000_4_1640"/>